<evidence type="ECO:0000313" key="3">
    <source>
        <dbReference type="Proteomes" id="UP001516023"/>
    </source>
</evidence>
<protein>
    <recommendedName>
        <fullName evidence="1">Dynein attachment factor N-terminal domain-containing protein</fullName>
    </recommendedName>
</protein>
<dbReference type="PANTHER" id="PTHR28572:SF1">
    <property type="entry name" value="COILED-COIL DOMAIN-CONTAINING PROTEIN 103"/>
    <property type="match status" value="1"/>
</dbReference>
<keyword evidence="3" id="KW-1185">Reference proteome</keyword>
<dbReference type="InterPro" id="IPR031733">
    <property type="entry name" value="Dynein_attach_N"/>
</dbReference>
<dbReference type="InterPro" id="IPR042422">
    <property type="entry name" value="CC103"/>
</dbReference>
<dbReference type="Pfam" id="PF15867">
    <property type="entry name" value="Dynein_attach_N"/>
    <property type="match status" value="1"/>
</dbReference>
<sequence>MAKSIITSDGKSVDVSRLEREINEDLALYRRHTAEDGMKKKAIHTSKDYDEFRNFVSAAQLKPTSGRDVSNLLTGAAGSLPQGSRNFSFRNKCDGPGIIGGYDGSIQRRIDEVHYQDGQQGASRKFGKKSRDNNSLVLKNNNHLPSKSSREAYDFLREWKQHCTNSERTLDFLTRIKPRNNIFSEPDPKREFVLPAEETCKRHFSTDVDCEILCDIIDALYLLSQMTNLPGNDIISDHHEEGSSPGRHPSLDNIESTGMYAMKFIDEWLRSLAQCGRFGLSVSFLSSAQITKLKDILNVVKRSTAEVGENAAGYVEQYEKVLR</sequence>
<comment type="caution">
    <text evidence="2">The sequence shown here is derived from an EMBL/GenBank/DDBJ whole genome shotgun (WGS) entry which is preliminary data.</text>
</comment>
<organism evidence="2 3">
    <name type="scientific">Cyclotella cryptica</name>
    <dbReference type="NCBI Taxonomy" id="29204"/>
    <lineage>
        <taxon>Eukaryota</taxon>
        <taxon>Sar</taxon>
        <taxon>Stramenopiles</taxon>
        <taxon>Ochrophyta</taxon>
        <taxon>Bacillariophyta</taxon>
        <taxon>Coscinodiscophyceae</taxon>
        <taxon>Thalassiosirophycidae</taxon>
        <taxon>Stephanodiscales</taxon>
        <taxon>Stephanodiscaceae</taxon>
        <taxon>Cyclotella</taxon>
    </lineage>
</organism>
<name>A0ABD3P0Q0_9STRA</name>
<dbReference type="Proteomes" id="UP001516023">
    <property type="component" value="Unassembled WGS sequence"/>
</dbReference>
<reference evidence="2 3" key="1">
    <citation type="journal article" date="2020" name="G3 (Bethesda)">
        <title>Improved Reference Genome for Cyclotella cryptica CCMP332, a Model for Cell Wall Morphogenesis, Salinity Adaptation, and Lipid Production in Diatoms (Bacillariophyta).</title>
        <authorList>
            <person name="Roberts W.R."/>
            <person name="Downey K.M."/>
            <person name="Ruck E.C."/>
            <person name="Traller J.C."/>
            <person name="Alverson A.J."/>
        </authorList>
    </citation>
    <scope>NUCLEOTIDE SEQUENCE [LARGE SCALE GENOMIC DNA]</scope>
    <source>
        <strain evidence="2 3">CCMP332</strain>
    </source>
</reference>
<evidence type="ECO:0000313" key="2">
    <source>
        <dbReference type="EMBL" id="KAL3780075.1"/>
    </source>
</evidence>
<dbReference type="EMBL" id="JABMIG020000363">
    <property type="protein sequence ID" value="KAL3780075.1"/>
    <property type="molecule type" value="Genomic_DNA"/>
</dbReference>
<gene>
    <name evidence="2" type="ORF">HJC23_007324</name>
</gene>
<evidence type="ECO:0000259" key="1">
    <source>
        <dbReference type="Pfam" id="PF15867"/>
    </source>
</evidence>
<feature type="domain" description="Dynein attachment factor N-terminal" evidence="1">
    <location>
        <begin position="14"/>
        <end position="71"/>
    </location>
</feature>
<proteinExistence type="predicted"/>
<dbReference type="PANTHER" id="PTHR28572">
    <property type="entry name" value="COILED-COIL DOMAIN-CONTAINING PROTEIN 103"/>
    <property type="match status" value="1"/>
</dbReference>
<dbReference type="AlphaFoldDB" id="A0ABD3P0Q0"/>
<accession>A0ABD3P0Q0</accession>